<dbReference type="RefSeq" id="WP_144002780.1">
    <property type="nucleotide sequence ID" value="NZ_CP040916.1"/>
</dbReference>
<sequence>MDADEACLRARLRRLEEAEAAYERKYGSYDPELTRRVLAELDAYPGMNAAQKARFHRRSLRELDELLADDAAHHHRVRARGVLRERLALRQRAVEERKPRQAGISWPELLVGVSLAPFLQAVAGAYGDRLAGRLGPWTRRGVRRLIRREVRAHGREPQGGAPGPVLELVDEHGVRVLLDARTPAEAVAQLLHLERGELGAVYDRPPHVVWSGDAEQRWRAQGTRDGAAYYSAWDPERRCWEHGPVPG</sequence>
<dbReference type="Proteomes" id="UP000316806">
    <property type="component" value="Chromosome"/>
</dbReference>
<reference evidence="1 2" key="1">
    <citation type="journal article" date="2019" name="J. Ind. Microbiol. Biotechnol.">
        <title>The complete genomic sequence of Streptomyces spectabilis NRRL-2792 and identification of secondary metabolite biosynthetic gene clusters.</title>
        <authorList>
            <person name="Sinha A."/>
            <person name="Phillips-Salemka S."/>
            <person name="Niraula T.A."/>
            <person name="Short K.A."/>
            <person name="Niraula N.P."/>
        </authorList>
    </citation>
    <scope>NUCLEOTIDE SEQUENCE [LARGE SCALE GENOMIC DNA]</scope>
    <source>
        <strain evidence="1 2">NRRL 2792</strain>
    </source>
</reference>
<dbReference type="AlphaFoldDB" id="A0A516R5D0"/>
<gene>
    <name evidence="1" type="ORF">FH965_09965</name>
</gene>
<evidence type="ECO:0000313" key="2">
    <source>
        <dbReference type="Proteomes" id="UP000316806"/>
    </source>
</evidence>
<dbReference type="EMBL" id="CP040916">
    <property type="protein sequence ID" value="QDQ10866.1"/>
    <property type="molecule type" value="Genomic_DNA"/>
</dbReference>
<accession>A0A516R5D0</accession>
<evidence type="ECO:0000313" key="1">
    <source>
        <dbReference type="EMBL" id="QDQ10866.1"/>
    </source>
</evidence>
<organism evidence="1 2">
    <name type="scientific">Streptomyces spectabilis</name>
    <dbReference type="NCBI Taxonomy" id="68270"/>
    <lineage>
        <taxon>Bacteria</taxon>
        <taxon>Bacillati</taxon>
        <taxon>Actinomycetota</taxon>
        <taxon>Actinomycetes</taxon>
        <taxon>Kitasatosporales</taxon>
        <taxon>Streptomycetaceae</taxon>
        <taxon>Streptomyces</taxon>
    </lineage>
</organism>
<proteinExistence type="predicted"/>
<name>A0A516R5D0_STRST</name>
<protein>
    <submittedName>
        <fullName evidence="1">Uncharacterized protein</fullName>
    </submittedName>
</protein>